<feature type="binding site" evidence="4">
    <location>
        <position position="142"/>
    </location>
    <ligand>
        <name>(3S)-3-hydroxy-3-methylglutaryl-CoA</name>
        <dbReference type="ChEBI" id="CHEBI:43074"/>
    </ligand>
</feature>
<name>A0A1Q2D4W3_9ENTE</name>
<dbReference type="CDD" id="cd00827">
    <property type="entry name" value="init_cond_enzymes"/>
    <property type="match status" value="1"/>
</dbReference>
<accession>A0A1Q2D4W3</accession>
<sequence>MVGIDKINFFTPNTYIDLETLASHRGVDPKKFTIGIGQSKMSVPTITQDTVSMAANAALPILTDDDRATIDLIIVGTETGVDQSKSCAAFVHDLLGIQPFAKAFEIKQACYGATAGLMTAIDYVLTHPGRKALVIGSDISKYGLSSSGEVTQGAGAVAMLISDAPRILEFDLPSVSLTKNIFDFWRPNYSDVAFVDGQFSNEAYINFFTTLWTEFSSRNSLTIEEVDAFCFHLPYTKMGKKALLPLLDTVDDDLKEALLSNYELSTTYSRNIGNIYTGSLYLSLISLLEHATTLIAGDRLVFFSYGSGAVGEMFSGQLVEGFADHLAQAEHAELLDQRISLTVDQYETIFKEELPKDDGHYHFTQEYDNAAIYLSEIKDHQRLYTIRD</sequence>
<dbReference type="InterPro" id="IPR011554">
    <property type="entry name" value="HMG_CoA_synthase_prok"/>
</dbReference>
<keyword evidence="6" id="KW-1185">Reference proteome</keyword>
<dbReference type="PANTHER" id="PTHR43323:SF2">
    <property type="entry name" value="HYDROXYMETHYLGLUTARYL-COA SYNTHASE"/>
    <property type="match status" value="1"/>
</dbReference>
<dbReference type="InterPro" id="IPR013746">
    <property type="entry name" value="HMG_CoA_synt_C_dom"/>
</dbReference>
<dbReference type="NCBIfam" id="TIGR01835">
    <property type="entry name" value="HMG-CoA-S_prok"/>
    <property type="match status" value="1"/>
</dbReference>
<feature type="active site" description="Proton donor/acceptor" evidence="3">
    <location>
        <position position="78"/>
    </location>
</feature>
<dbReference type="InterPro" id="IPR016039">
    <property type="entry name" value="Thiolase-like"/>
</dbReference>
<dbReference type="PANTHER" id="PTHR43323">
    <property type="entry name" value="3-HYDROXY-3-METHYLGLUTARYL COENZYME A SYNTHASE"/>
    <property type="match status" value="1"/>
</dbReference>
<dbReference type="InterPro" id="IPR013528">
    <property type="entry name" value="HMG_CoA_synth_N"/>
</dbReference>
<evidence type="ECO:0000256" key="1">
    <source>
        <dbReference type="ARBA" id="ARBA00007061"/>
    </source>
</evidence>
<dbReference type="STRING" id="633807.BW732_03765"/>
<keyword evidence="2" id="KW-0808">Transferase</keyword>
<evidence type="ECO:0000256" key="2">
    <source>
        <dbReference type="ARBA" id="ARBA00022679"/>
    </source>
</evidence>
<dbReference type="AlphaFoldDB" id="A0A1Q2D4W3"/>
<dbReference type="Proteomes" id="UP000188246">
    <property type="component" value="Chromosome"/>
</dbReference>
<dbReference type="GO" id="GO:0006084">
    <property type="term" value="P:acetyl-CoA metabolic process"/>
    <property type="evidence" value="ECO:0007669"/>
    <property type="project" value="InterPro"/>
</dbReference>
<feature type="binding site" evidence="4">
    <location>
        <position position="274"/>
    </location>
    <ligand>
        <name>(3S)-3-hydroxy-3-methylglutaryl-CoA</name>
        <dbReference type="ChEBI" id="CHEBI:43074"/>
    </ligand>
</feature>
<gene>
    <name evidence="5" type="ORF">BW732_03765</name>
</gene>
<feature type="active site" description="Proton donor/acceptor" evidence="3">
    <location>
        <position position="232"/>
    </location>
</feature>
<comment type="similarity">
    <text evidence="1">Belongs to the thiolase-like superfamily. HMG-CoA synthase family.</text>
</comment>
<protein>
    <submittedName>
        <fullName evidence="5">Hydroxymethylglutaryl-CoA synthase</fullName>
    </submittedName>
</protein>
<feature type="active site" description="Acyl-thioester intermediate" evidence="3">
    <location>
        <position position="110"/>
    </location>
</feature>
<dbReference type="Pfam" id="PF01154">
    <property type="entry name" value="HMG_CoA_synt_N"/>
    <property type="match status" value="1"/>
</dbReference>
<feature type="binding site" evidence="4">
    <location>
        <position position="28"/>
    </location>
    <ligand>
        <name>(3S)-3-hydroxy-3-methylglutaryl-CoA</name>
        <dbReference type="ChEBI" id="CHEBI:43074"/>
    </ligand>
</feature>
<dbReference type="GO" id="GO:0004421">
    <property type="term" value="F:hydroxymethylglutaryl-CoA synthase activity"/>
    <property type="evidence" value="ECO:0007669"/>
    <property type="project" value="InterPro"/>
</dbReference>
<dbReference type="EMBL" id="CP019609">
    <property type="protein sequence ID" value="AQP53440.1"/>
    <property type="molecule type" value="Genomic_DNA"/>
</dbReference>
<evidence type="ECO:0000313" key="5">
    <source>
        <dbReference type="EMBL" id="AQP53440.1"/>
    </source>
</evidence>
<dbReference type="SUPFAM" id="SSF53901">
    <property type="entry name" value="Thiolase-like"/>
    <property type="match status" value="2"/>
</dbReference>
<reference evidence="5 6" key="1">
    <citation type="journal article" date="2010" name="Int. J. Syst. Evol. Microbiol.">
        <title>Vagococcus penaei sp. nov., isolated from spoilage microbiota of cooked shrimp (Penaeus vannamei).</title>
        <authorList>
            <person name="Jaffres E."/>
            <person name="Prevost H."/>
            <person name="Rossero A."/>
            <person name="Joffraud J.J."/>
            <person name="Dousset X."/>
        </authorList>
    </citation>
    <scope>NUCLEOTIDE SEQUENCE [LARGE SCALE GENOMIC DNA]</scope>
    <source>
        <strain evidence="5 6">CD276</strain>
    </source>
</reference>
<evidence type="ECO:0000256" key="4">
    <source>
        <dbReference type="PIRSR" id="PIRSR611554-2"/>
    </source>
</evidence>
<feature type="binding site" evidence="4">
    <location>
        <position position="241"/>
    </location>
    <ligand>
        <name>(3S)-3-hydroxy-3-methylglutaryl-CoA</name>
        <dbReference type="ChEBI" id="CHEBI:43074"/>
    </ligand>
</feature>
<dbReference type="Pfam" id="PF08540">
    <property type="entry name" value="HMG_CoA_synt_C"/>
    <property type="match status" value="2"/>
</dbReference>
<dbReference type="KEGG" id="vpi:BW732_03765"/>
<evidence type="ECO:0000256" key="3">
    <source>
        <dbReference type="PIRSR" id="PIRSR611554-1"/>
    </source>
</evidence>
<dbReference type="RefSeq" id="WP_077275529.1">
    <property type="nucleotide sequence ID" value="NZ_CP019609.1"/>
</dbReference>
<dbReference type="Gene3D" id="3.40.47.10">
    <property type="match status" value="2"/>
</dbReference>
<organism evidence="5 6">
    <name type="scientific">Vagococcus penaei</name>
    <dbReference type="NCBI Taxonomy" id="633807"/>
    <lineage>
        <taxon>Bacteria</taxon>
        <taxon>Bacillati</taxon>
        <taxon>Bacillota</taxon>
        <taxon>Bacilli</taxon>
        <taxon>Lactobacillales</taxon>
        <taxon>Enterococcaceae</taxon>
        <taxon>Vagococcus</taxon>
    </lineage>
</organism>
<dbReference type="OrthoDB" id="9769523at2"/>
<evidence type="ECO:0000313" key="6">
    <source>
        <dbReference type="Proteomes" id="UP000188246"/>
    </source>
</evidence>
<proteinExistence type="inferred from homology"/>